<feature type="domain" description="Carboxyltransferase" evidence="4">
    <location>
        <begin position="28"/>
        <end position="325"/>
    </location>
</feature>
<evidence type="ECO:0000313" key="6">
    <source>
        <dbReference type="Proteomes" id="UP001597343"/>
    </source>
</evidence>
<proteinExistence type="predicted"/>
<evidence type="ECO:0000256" key="1">
    <source>
        <dbReference type="ARBA" id="ARBA00022741"/>
    </source>
</evidence>
<evidence type="ECO:0000256" key="3">
    <source>
        <dbReference type="ARBA" id="ARBA00022840"/>
    </source>
</evidence>
<comment type="caution">
    <text evidence="5">The sequence shown here is derived from an EMBL/GenBank/DDBJ whole genome shotgun (WGS) entry which is preliminary data.</text>
</comment>
<keyword evidence="6" id="KW-1185">Reference proteome</keyword>
<dbReference type="EMBL" id="JBHUIO010000005">
    <property type="protein sequence ID" value="MFD2170356.1"/>
    <property type="molecule type" value="Genomic_DNA"/>
</dbReference>
<dbReference type="InterPro" id="IPR029000">
    <property type="entry name" value="Cyclophilin-like_dom_sf"/>
</dbReference>
<dbReference type="SUPFAM" id="SSF50891">
    <property type="entry name" value="Cyclophilin-like"/>
    <property type="match status" value="1"/>
</dbReference>
<dbReference type="PANTHER" id="PTHR43309">
    <property type="entry name" value="5-OXOPROLINASE SUBUNIT C"/>
    <property type="match status" value="1"/>
</dbReference>
<dbReference type="InterPro" id="IPR003778">
    <property type="entry name" value="CT_A_B"/>
</dbReference>
<reference evidence="6" key="1">
    <citation type="journal article" date="2019" name="Int. J. Syst. Evol. Microbiol.">
        <title>The Global Catalogue of Microorganisms (GCM) 10K type strain sequencing project: providing services to taxonomists for standard genome sequencing and annotation.</title>
        <authorList>
            <consortium name="The Broad Institute Genomics Platform"/>
            <consortium name="The Broad Institute Genome Sequencing Center for Infectious Disease"/>
            <person name="Wu L."/>
            <person name="Ma J."/>
        </authorList>
    </citation>
    <scope>NUCLEOTIDE SEQUENCE [LARGE SCALE GENOMIC DNA]</scope>
    <source>
        <strain evidence="6">CGMCC 1.13574</strain>
    </source>
</reference>
<dbReference type="InterPro" id="IPR052708">
    <property type="entry name" value="PxpC"/>
</dbReference>
<dbReference type="PANTHER" id="PTHR43309:SF5">
    <property type="entry name" value="5-OXOPROLINASE SUBUNIT C"/>
    <property type="match status" value="1"/>
</dbReference>
<organism evidence="5 6">
    <name type="scientific">Tumebacillus lipolyticus</name>
    <dbReference type="NCBI Taxonomy" id="1280370"/>
    <lineage>
        <taxon>Bacteria</taxon>
        <taxon>Bacillati</taxon>
        <taxon>Bacillota</taxon>
        <taxon>Bacilli</taxon>
        <taxon>Bacillales</taxon>
        <taxon>Alicyclobacillaceae</taxon>
        <taxon>Tumebacillus</taxon>
    </lineage>
</organism>
<evidence type="ECO:0000256" key="2">
    <source>
        <dbReference type="ARBA" id="ARBA00022801"/>
    </source>
</evidence>
<keyword evidence="2" id="KW-0378">Hydrolase</keyword>
<protein>
    <submittedName>
        <fullName evidence="5">Biotin-dependent carboxyltransferase family protein</fullName>
    </submittedName>
</protein>
<dbReference type="Proteomes" id="UP001597343">
    <property type="component" value="Unassembled WGS sequence"/>
</dbReference>
<keyword evidence="1" id="KW-0547">Nucleotide-binding</keyword>
<dbReference type="RefSeq" id="WP_386046239.1">
    <property type="nucleotide sequence ID" value="NZ_JBHUIO010000005.1"/>
</dbReference>
<evidence type="ECO:0000259" key="4">
    <source>
        <dbReference type="SMART" id="SM00797"/>
    </source>
</evidence>
<dbReference type="Gene3D" id="2.40.100.10">
    <property type="entry name" value="Cyclophilin-like"/>
    <property type="match status" value="1"/>
</dbReference>
<keyword evidence="3" id="KW-0067">ATP-binding</keyword>
<dbReference type="Pfam" id="PF02626">
    <property type="entry name" value="CT_A_B"/>
    <property type="match status" value="1"/>
</dbReference>
<name>A0ABW4ZY13_9BACL</name>
<gene>
    <name evidence="5" type="ORF">ACFSOY_10125</name>
</gene>
<sequence length="335" mass="36516">MTGRLIIEVRKPGMLTTVQDAGRQGYQKHGVIVSGAMDEFALRVANLLVGNAEREAVLEMTMIGPALHFREEALIAVCGGDLSPTREGVPVPQWQPVWVAAGSTLEWKQAKAGCRACLAIAGGLSVPQVMGSKSTFLRAKIGGFSGRALESNDVLELGARTARQEERIERLRVKANGSPMLAEPVSPAWEIFPNYDLTPEVRVLLGREFERFDEASRRRFFQEAYAVTPQSDRMGYRLQGGALQLAKPFELISEAVSIGTIQVPQEGNPILLLADRQTTGGYPRIAQVITADLPLLAQVKPGGSVRFRQVTIGEAHAALLERERNLAKLRLALAL</sequence>
<dbReference type="NCBIfam" id="TIGR00724">
    <property type="entry name" value="urea_amlyse_rel"/>
    <property type="match status" value="1"/>
</dbReference>
<accession>A0ABW4ZY13</accession>
<dbReference type="SMART" id="SM00797">
    <property type="entry name" value="AHS2"/>
    <property type="match status" value="1"/>
</dbReference>
<evidence type="ECO:0000313" key="5">
    <source>
        <dbReference type="EMBL" id="MFD2170356.1"/>
    </source>
</evidence>